<dbReference type="InterPro" id="IPR046977">
    <property type="entry name" value="RsmC/RlmG"/>
</dbReference>
<keyword evidence="2" id="KW-0808">Transferase</keyword>
<dbReference type="InterPro" id="IPR029063">
    <property type="entry name" value="SAM-dependent_MTases_sf"/>
</dbReference>
<dbReference type="GO" id="GO:0008168">
    <property type="term" value="F:methyltransferase activity"/>
    <property type="evidence" value="ECO:0007669"/>
    <property type="project" value="UniProtKB-KW"/>
</dbReference>
<proteinExistence type="predicted"/>
<keyword evidence="5" id="KW-1185">Reference proteome</keyword>
<dbReference type="InterPro" id="IPR007848">
    <property type="entry name" value="Small_mtfrase_dom"/>
</dbReference>
<dbReference type="GO" id="GO:0032259">
    <property type="term" value="P:methylation"/>
    <property type="evidence" value="ECO:0007669"/>
    <property type="project" value="UniProtKB-KW"/>
</dbReference>
<evidence type="ECO:0000313" key="4">
    <source>
        <dbReference type="EMBL" id="WGW13139.1"/>
    </source>
</evidence>
<organism evidence="4 5">
    <name type="scientific">Saxibacter everestensis</name>
    <dbReference type="NCBI Taxonomy" id="2909229"/>
    <lineage>
        <taxon>Bacteria</taxon>
        <taxon>Bacillati</taxon>
        <taxon>Actinomycetota</taxon>
        <taxon>Actinomycetes</taxon>
        <taxon>Micrococcales</taxon>
        <taxon>Brevibacteriaceae</taxon>
        <taxon>Saxibacter</taxon>
    </lineage>
</organism>
<dbReference type="PANTHER" id="PTHR47816">
    <property type="entry name" value="RIBOSOMAL RNA SMALL SUBUNIT METHYLTRANSFERASE C"/>
    <property type="match status" value="1"/>
</dbReference>
<dbReference type="EMBL" id="CP090958">
    <property type="protein sequence ID" value="WGW13139.1"/>
    <property type="molecule type" value="Genomic_DNA"/>
</dbReference>
<reference evidence="4 5" key="1">
    <citation type="submission" date="2023-05" db="EMBL/GenBank/DDBJ databases">
        <title>Lithophilousrod everest ZFBP1038 complete genpme.</title>
        <authorList>
            <person name="Tian M."/>
        </authorList>
    </citation>
    <scope>NUCLEOTIDE SEQUENCE [LARGE SCALE GENOMIC DNA]</scope>
    <source>
        <strain evidence="4 5">ZFBP1038</strain>
    </source>
</reference>
<protein>
    <submittedName>
        <fullName evidence="4">Methyltransferase</fullName>
    </submittedName>
</protein>
<dbReference type="CDD" id="cd02440">
    <property type="entry name" value="AdoMet_MTases"/>
    <property type="match status" value="1"/>
</dbReference>
<name>A0ABY8QXL9_9MICO</name>
<dbReference type="Pfam" id="PF05175">
    <property type="entry name" value="MTS"/>
    <property type="match status" value="1"/>
</dbReference>
<accession>A0ABY8QXL9</accession>
<dbReference type="Gene3D" id="3.40.50.150">
    <property type="entry name" value="Vaccinia Virus protein VP39"/>
    <property type="match status" value="1"/>
</dbReference>
<keyword evidence="1 4" id="KW-0489">Methyltransferase</keyword>
<evidence type="ECO:0000256" key="1">
    <source>
        <dbReference type="ARBA" id="ARBA00022603"/>
    </source>
</evidence>
<dbReference type="RefSeq" id="WP_349639951.1">
    <property type="nucleotide sequence ID" value="NZ_CP090958.1"/>
</dbReference>
<sequence length="202" mass="21854">MAPDHYFSENPGSDDKRQTIAVRLAGRDVELTTAAGTFSPQRLDPGTKVLLDAVPSPPPRGSLLDLGCGWGPIALSAALQSPELTVWAVDINSRSLDLTALNAKALNLTSINAVTADDVPEHLRFDMVWSNPPIRVGKAALHGLLETWLPRLADGGEAWLVVAKKLGADSLQKWLDEELPPDFITSRESNSKGYRVLKVKRG</sequence>
<evidence type="ECO:0000313" key="5">
    <source>
        <dbReference type="Proteomes" id="UP001209083"/>
    </source>
</evidence>
<evidence type="ECO:0000256" key="2">
    <source>
        <dbReference type="ARBA" id="ARBA00022679"/>
    </source>
</evidence>
<gene>
    <name evidence="4" type="ORF">LWF01_05030</name>
</gene>
<dbReference type="SUPFAM" id="SSF53335">
    <property type="entry name" value="S-adenosyl-L-methionine-dependent methyltransferases"/>
    <property type="match status" value="1"/>
</dbReference>
<dbReference type="Proteomes" id="UP001209083">
    <property type="component" value="Chromosome"/>
</dbReference>
<feature type="domain" description="Methyltransferase small" evidence="3">
    <location>
        <begin position="29"/>
        <end position="176"/>
    </location>
</feature>
<dbReference type="PANTHER" id="PTHR47816:SF4">
    <property type="entry name" value="RIBOSOMAL RNA SMALL SUBUNIT METHYLTRANSFERASE C"/>
    <property type="match status" value="1"/>
</dbReference>
<evidence type="ECO:0000259" key="3">
    <source>
        <dbReference type="Pfam" id="PF05175"/>
    </source>
</evidence>